<dbReference type="PANTHER" id="PTHR30097:SF4">
    <property type="entry name" value="SLR6042 PROTEIN"/>
    <property type="match status" value="1"/>
</dbReference>
<dbReference type="Pfam" id="PF25989">
    <property type="entry name" value="YknX_C"/>
    <property type="match status" value="1"/>
</dbReference>
<keyword evidence="3" id="KW-0812">Transmembrane</keyword>
<feature type="domain" description="YknX-like C-terminal permuted SH3-like" evidence="5">
    <location>
        <begin position="313"/>
        <end position="379"/>
    </location>
</feature>
<dbReference type="InterPro" id="IPR058636">
    <property type="entry name" value="Beta-barrel_YknX"/>
</dbReference>
<organism evidence="7 8">
    <name type="scientific">Fredinandcohnia quinoae</name>
    <dbReference type="NCBI Taxonomy" id="2918902"/>
    <lineage>
        <taxon>Bacteria</taxon>
        <taxon>Bacillati</taxon>
        <taxon>Bacillota</taxon>
        <taxon>Bacilli</taxon>
        <taxon>Bacillales</taxon>
        <taxon>Bacillaceae</taxon>
        <taxon>Fredinandcohnia</taxon>
    </lineage>
</organism>
<name>A0AAW5E427_9BACI</name>
<keyword evidence="8" id="KW-1185">Reference proteome</keyword>
<dbReference type="AlphaFoldDB" id="A0AAW5E427"/>
<dbReference type="EMBL" id="JAKTTI010000050">
    <property type="protein sequence ID" value="MCH1627691.1"/>
    <property type="molecule type" value="Genomic_DNA"/>
</dbReference>
<keyword evidence="2" id="KW-0175">Coiled coil</keyword>
<dbReference type="RefSeq" id="WP_240257611.1">
    <property type="nucleotide sequence ID" value="NZ_JAKTTI010000050.1"/>
</dbReference>
<feature type="domain" description="YknX-like barrel-sandwich hybrid" evidence="4">
    <location>
        <begin position="65"/>
        <end position="212"/>
    </location>
</feature>
<dbReference type="Gene3D" id="2.40.420.20">
    <property type="match status" value="1"/>
</dbReference>
<dbReference type="Pfam" id="PF25990">
    <property type="entry name" value="Beta-barrel_YknX"/>
    <property type="match status" value="1"/>
</dbReference>
<evidence type="ECO:0000313" key="8">
    <source>
        <dbReference type="Proteomes" id="UP001431131"/>
    </source>
</evidence>
<keyword evidence="1" id="KW-0813">Transport</keyword>
<feature type="domain" description="YknX-like beta-barrel" evidence="6">
    <location>
        <begin position="224"/>
        <end position="305"/>
    </location>
</feature>
<feature type="coiled-coil region" evidence="2">
    <location>
        <begin position="103"/>
        <end position="130"/>
    </location>
</feature>
<dbReference type="InterPro" id="IPR058639">
    <property type="entry name" value="BSH_YknX-like"/>
</dbReference>
<sequence>MRKHHSFIIISIILFIGLNIYLLYKKENQFSFKEIIVDKEKVQTSDIRIYHHTNGIVVPEKEIEIPYEPSLGHVKEIAVVEGQEVQIGTPLIVYENLNVEIIRMEINQRIQQAETKEDQMDDKVRQLQSIKSAVQSGSISKDAENAEEIKRLQNEKIASLDLDILKTEQEKELIQIEVNELKDQLQTIQDNDQNFTVKSTINGIVKQVDETLNGPILSIYSMPLVIQGKLAEEKFLDVTVEQKAKISSKLFPKQEFLGSVSKITNIPINKPDVAKLDEPTFYPFFIQLDEVNDQLKSGFHVDVSIETDSRENVLTISKKAILKQKKDHFVFLIKDGKLEKRLVNIGLTSGSKLEITSGLKKNDLMISKQIKQVKNGSIVVTPIEYKELNKKTLQSLGKRQIAKLLVEGAFK</sequence>
<dbReference type="PANTHER" id="PTHR30097">
    <property type="entry name" value="CATION EFFLUX SYSTEM PROTEIN CUSB"/>
    <property type="match status" value="1"/>
</dbReference>
<evidence type="ECO:0000259" key="4">
    <source>
        <dbReference type="Pfam" id="PF25984"/>
    </source>
</evidence>
<feature type="coiled-coil region" evidence="2">
    <location>
        <begin position="164"/>
        <end position="191"/>
    </location>
</feature>
<dbReference type="Pfam" id="PF25984">
    <property type="entry name" value="BSH_YknX"/>
    <property type="match status" value="1"/>
</dbReference>
<protein>
    <submittedName>
        <fullName evidence="7">Efflux RND transporter periplasmic adaptor subunit</fullName>
    </submittedName>
</protein>
<evidence type="ECO:0000259" key="5">
    <source>
        <dbReference type="Pfam" id="PF25989"/>
    </source>
</evidence>
<comment type="caution">
    <text evidence="7">The sequence shown here is derived from an EMBL/GenBank/DDBJ whole genome shotgun (WGS) entry which is preliminary data.</text>
</comment>
<dbReference type="Gene3D" id="2.40.30.170">
    <property type="match status" value="1"/>
</dbReference>
<proteinExistence type="predicted"/>
<evidence type="ECO:0000259" key="6">
    <source>
        <dbReference type="Pfam" id="PF25990"/>
    </source>
</evidence>
<evidence type="ECO:0000313" key="7">
    <source>
        <dbReference type="EMBL" id="MCH1627691.1"/>
    </source>
</evidence>
<dbReference type="GO" id="GO:0030313">
    <property type="term" value="C:cell envelope"/>
    <property type="evidence" value="ECO:0007669"/>
    <property type="project" value="TreeGrafter"/>
</dbReference>
<dbReference type="GO" id="GO:0015679">
    <property type="term" value="P:plasma membrane copper ion transport"/>
    <property type="evidence" value="ECO:0007669"/>
    <property type="project" value="TreeGrafter"/>
</dbReference>
<gene>
    <name evidence="7" type="ORF">MJG50_20345</name>
</gene>
<keyword evidence="3" id="KW-1133">Transmembrane helix</keyword>
<feature type="transmembrane region" description="Helical" evidence="3">
    <location>
        <begin position="6"/>
        <end position="24"/>
    </location>
</feature>
<dbReference type="InterPro" id="IPR051909">
    <property type="entry name" value="MFP_Cation_Efflux"/>
</dbReference>
<accession>A0AAW5E427</accession>
<keyword evidence="3" id="KW-0472">Membrane</keyword>
<evidence type="ECO:0000256" key="1">
    <source>
        <dbReference type="ARBA" id="ARBA00022448"/>
    </source>
</evidence>
<evidence type="ECO:0000256" key="3">
    <source>
        <dbReference type="SAM" id="Phobius"/>
    </source>
</evidence>
<evidence type="ECO:0000256" key="2">
    <source>
        <dbReference type="SAM" id="Coils"/>
    </source>
</evidence>
<reference evidence="7" key="1">
    <citation type="submission" date="2022-02" db="EMBL/GenBank/DDBJ databases">
        <title>Fredinandcohnia quinoae sp. nov. isolated from Chenopodium quinoa seeds.</title>
        <authorList>
            <person name="Saati-Santamaria Z."/>
            <person name="Flores-Felix J.D."/>
            <person name="Igual J.M."/>
            <person name="Velazquez E."/>
            <person name="Garcia-Fraile P."/>
            <person name="Martinez-Molina E."/>
        </authorList>
    </citation>
    <scope>NUCLEOTIDE SEQUENCE</scope>
    <source>
        <strain evidence="7">SECRCQ15</strain>
    </source>
</reference>
<dbReference type="Proteomes" id="UP001431131">
    <property type="component" value="Unassembled WGS sequence"/>
</dbReference>
<dbReference type="InterPro" id="IPR058637">
    <property type="entry name" value="YknX-like_C"/>
</dbReference>
<dbReference type="GO" id="GO:0060003">
    <property type="term" value="P:copper ion export"/>
    <property type="evidence" value="ECO:0007669"/>
    <property type="project" value="TreeGrafter"/>
</dbReference>